<dbReference type="Pfam" id="PF09834">
    <property type="entry name" value="DUF2061"/>
    <property type="match status" value="2"/>
</dbReference>
<reference evidence="4" key="1">
    <citation type="journal article" date="2021" name="Sci. Rep.">
        <title>Diploid genomic architecture of Nitzschia inconspicua, an elite biomass production diatom.</title>
        <authorList>
            <person name="Oliver A."/>
            <person name="Podell S."/>
            <person name="Pinowska A."/>
            <person name="Traller J.C."/>
            <person name="Smith S.R."/>
            <person name="McClure R."/>
            <person name="Beliaev A."/>
            <person name="Bohutskyi P."/>
            <person name="Hill E.A."/>
            <person name="Rabines A."/>
            <person name="Zheng H."/>
            <person name="Allen L.Z."/>
            <person name="Kuo A."/>
            <person name="Grigoriev I.V."/>
            <person name="Allen A.E."/>
            <person name="Hazlebeck D."/>
            <person name="Allen E.E."/>
        </authorList>
    </citation>
    <scope>NUCLEOTIDE SEQUENCE</scope>
    <source>
        <strain evidence="4">Hildebrandi</strain>
    </source>
</reference>
<feature type="signal peptide" evidence="2">
    <location>
        <begin position="1"/>
        <end position="23"/>
    </location>
</feature>
<evidence type="ECO:0000313" key="4">
    <source>
        <dbReference type="EMBL" id="KAG7350769.1"/>
    </source>
</evidence>
<reference evidence="4" key="2">
    <citation type="submission" date="2021-04" db="EMBL/GenBank/DDBJ databases">
        <authorList>
            <person name="Podell S."/>
        </authorList>
    </citation>
    <scope>NUCLEOTIDE SEQUENCE</scope>
    <source>
        <strain evidence="4">Hildebrandi</strain>
    </source>
</reference>
<sequence>MTTSTFFSRLVLLAALMAATVSSFTTVVPLTTIARSSAKLPKTGGSSYSYSHKSDLLRASTAGDPNATISDRIIRQLEKEEAKVARKRQQAMEKLNEYERSLSNLQTKKQEYLNGGSLASSDKMGGNFSETTLRSAVKAFLWRVVAGSVTFVTSLQFSGSFATALSIVGSDFFSKAFTMFIGERLMNKSQAGRKSGTDGAGRSLAKALIWRLFAICNTLTMAIFISKDLSVASKIAGSDAIFKTGLMYVYERVWAKIEWGKEYQVEYNL</sequence>
<organism evidence="4 5">
    <name type="scientific">Nitzschia inconspicua</name>
    <dbReference type="NCBI Taxonomy" id="303405"/>
    <lineage>
        <taxon>Eukaryota</taxon>
        <taxon>Sar</taxon>
        <taxon>Stramenopiles</taxon>
        <taxon>Ochrophyta</taxon>
        <taxon>Bacillariophyta</taxon>
        <taxon>Bacillariophyceae</taxon>
        <taxon>Bacillariophycidae</taxon>
        <taxon>Bacillariales</taxon>
        <taxon>Bacillariaceae</taxon>
        <taxon>Nitzschia</taxon>
    </lineage>
</organism>
<gene>
    <name evidence="4" type="ORF">IV203_010129</name>
</gene>
<protein>
    <submittedName>
        <fullName evidence="4">DUF2061 domain containing membrane protein</fullName>
    </submittedName>
</protein>
<dbReference type="AlphaFoldDB" id="A0A9K3KWN9"/>
<evidence type="ECO:0000256" key="1">
    <source>
        <dbReference type="SAM" id="Coils"/>
    </source>
</evidence>
<evidence type="ECO:0000259" key="3">
    <source>
        <dbReference type="Pfam" id="PF09834"/>
    </source>
</evidence>
<feature type="coiled-coil region" evidence="1">
    <location>
        <begin position="70"/>
        <end position="115"/>
    </location>
</feature>
<keyword evidence="1" id="KW-0175">Coiled coil</keyword>
<dbReference type="EMBL" id="JAGRRH010000018">
    <property type="protein sequence ID" value="KAG7350769.1"/>
    <property type="molecule type" value="Genomic_DNA"/>
</dbReference>
<proteinExistence type="predicted"/>
<feature type="domain" description="DUF2061" evidence="3">
    <location>
        <begin position="204"/>
        <end position="255"/>
    </location>
</feature>
<evidence type="ECO:0000256" key="2">
    <source>
        <dbReference type="SAM" id="SignalP"/>
    </source>
</evidence>
<dbReference type="Proteomes" id="UP000693970">
    <property type="component" value="Unassembled WGS sequence"/>
</dbReference>
<accession>A0A9K3KWN9</accession>
<name>A0A9K3KWN9_9STRA</name>
<feature type="chain" id="PRO_5039951588" evidence="2">
    <location>
        <begin position="24"/>
        <end position="269"/>
    </location>
</feature>
<dbReference type="OrthoDB" id="200262at2759"/>
<keyword evidence="5" id="KW-1185">Reference proteome</keyword>
<dbReference type="InterPro" id="IPR018638">
    <property type="entry name" value="DUF2061_membrane"/>
</dbReference>
<evidence type="ECO:0000313" key="5">
    <source>
        <dbReference type="Proteomes" id="UP000693970"/>
    </source>
</evidence>
<comment type="caution">
    <text evidence="4">The sequence shown here is derived from an EMBL/GenBank/DDBJ whole genome shotgun (WGS) entry which is preliminary data.</text>
</comment>
<feature type="domain" description="DUF2061" evidence="3">
    <location>
        <begin position="137"/>
        <end position="185"/>
    </location>
</feature>
<keyword evidence="2" id="KW-0732">Signal</keyword>